<feature type="transmembrane region" description="Helical" evidence="1">
    <location>
        <begin position="50"/>
        <end position="77"/>
    </location>
</feature>
<dbReference type="Proteomes" id="UP000035034">
    <property type="component" value="Unassembled WGS sequence"/>
</dbReference>
<reference evidence="2 3" key="1">
    <citation type="submission" date="2011-12" db="EMBL/GenBank/DDBJ databases">
        <title>Whole genome shotgun sequence of Gordonia effusa NBRC 100432.</title>
        <authorList>
            <person name="Yoshida I."/>
            <person name="Takarada H."/>
            <person name="Hosoyama A."/>
            <person name="Tsuchikane K."/>
            <person name="Katsumata H."/>
            <person name="Yamazaki S."/>
            <person name="Fujita N."/>
        </authorList>
    </citation>
    <scope>NUCLEOTIDE SEQUENCE [LARGE SCALE GENOMIC DNA]</scope>
    <source>
        <strain evidence="2 3">NBRC 100432</strain>
    </source>
</reference>
<sequence length="161" mass="17210">MTPICFILIIVFGALTFATVTPHSSGDESTLNGWGSWTHQGVGLELYNQAYALALPAVLPSLLILGLPLLLSILIMCNVGRRPLFITNAVFASLACLVALWLVLDPSDMVVTFSTEPAGYIDSHYNFAAGPSAILNLLACLVVLVSSVVGAVLARRHYPQR</sequence>
<dbReference type="STRING" id="1077974.GOEFS_015_00530"/>
<keyword evidence="1" id="KW-0472">Membrane</keyword>
<comment type="caution">
    <text evidence="2">The sequence shown here is derived from an EMBL/GenBank/DDBJ whole genome shotgun (WGS) entry which is preliminary data.</text>
</comment>
<evidence type="ECO:0000313" key="3">
    <source>
        <dbReference type="Proteomes" id="UP000035034"/>
    </source>
</evidence>
<accession>H0QVH9</accession>
<keyword evidence="1" id="KW-0812">Transmembrane</keyword>
<organism evidence="2 3">
    <name type="scientific">Gordonia effusa NBRC 100432</name>
    <dbReference type="NCBI Taxonomy" id="1077974"/>
    <lineage>
        <taxon>Bacteria</taxon>
        <taxon>Bacillati</taxon>
        <taxon>Actinomycetota</taxon>
        <taxon>Actinomycetes</taxon>
        <taxon>Mycobacteriales</taxon>
        <taxon>Gordoniaceae</taxon>
        <taxon>Gordonia</taxon>
    </lineage>
</organism>
<protein>
    <submittedName>
        <fullName evidence="2">Uncharacterized protein</fullName>
    </submittedName>
</protein>
<feature type="transmembrane region" description="Helical" evidence="1">
    <location>
        <begin position="133"/>
        <end position="154"/>
    </location>
</feature>
<name>H0QVH9_9ACTN</name>
<dbReference type="eggNOG" id="ENOG5033Q4N">
    <property type="taxonomic scope" value="Bacteria"/>
</dbReference>
<gene>
    <name evidence="2" type="ORF">GOEFS_015_00530</name>
</gene>
<keyword evidence="3" id="KW-1185">Reference proteome</keyword>
<evidence type="ECO:0000256" key="1">
    <source>
        <dbReference type="SAM" id="Phobius"/>
    </source>
</evidence>
<keyword evidence="1" id="KW-1133">Transmembrane helix</keyword>
<proteinExistence type="predicted"/>
<dbReference type="EMBL" id="BAEH01000015">
    <property type="protein sequence ID" value="GAB16856.1"/>
    <property type="molecule type" value="Genomic_DNA"/>
</dbReference>
<evidence type="ECO:0000313" key="2">
    <source>
        <dbReference type="EMBL" id="GAB16856.1"/>
    </source>
</evidence>
<feature type="transmembrane region" description="Helical" evidence="1">
    <location>
        <begin position="84"/>
        <end position="104"/>
    </location>
</feature>
<dbReference type="AlphaFoldDB" id="H0QVH9"/>